<accession>A0A2K8KE24</accession>
<evidence type="ECO:0000256" key="1">
    <source>
        <dbReference type="ARBA" id="ARBA00006987"/>
    </source>
</evidence>
<dbReference type="KEGG" id="rbg:BG454_16635"/>
<dbReference type="InterPro" id="IPR005064">
    <property type="entry name" value="BUG"/>
</dbReference>
<dbReference type="Proteomes" id="UP000228948">
    <property type="component" value="Chromosome"/>
</dbReference>
<proteinExistence type="inferred from homology"/>
<dbReference type="RefSeq" id="WP_071481676.1">
    <property type="nucleotide sequence ID" value="NZ_CP024899.1"/>
</dbReference>
<reference evidence="3 4" key="1">
    <citation type="submission" date="2017-11" db="EMBL/GenBank/DDBJ databases">
        <title>Revised Sequence and Annotation of the Rhodobaca barguzinensis strain alga05 Genome.</title>
        <authorList>
            <person name="Kopejtka K."/>
            <person name="Tomasch J.M."/>
            <person name="Bunk B."/>
            <person name="Koblizek M."/>
        </authorList>
    </citation>
    <scope>NUCLEOTIDE SEQUENCE [LARGE SCALE GENOMIC DNA]</scope>
    <source>
        <strain evidence="4">alga05</strain>
    </source>
</reference>
<organism evidence="3 4">
    <name type="scientific">Roseinatronobacter bogoriensis subsp. barguzinensis</name>
    <dbReference type="NCBI Taxonomy" id="441209"/>
    <lineage>
        <taxon>Bacteria</taxon>
        <taxon>Pseudomonadati</taxon>
        <taxon>Pseudomonadota</taxon>
        <taxon>Alphaproteobacteria</taxon>
        <taxon>Rhodobacterales</taxon>
        <taxon>Paracoccaceae</taxon>
        <taxon>Roseinatronobacter</taxon>
    </lineage>
</organism>
<feature type="signal peptide" evidence="2">
    <location>
        <begin position="1"/>
        <end position="18"/>
    </location>
</feature>
<comment type="similarity">
    <text evidence="1">Belongs to the UPF0065 (bug) family.</text>
</comment>
<protein>
    <submittedName>
        <fullName evidence="3">Tripartite tricarboxylate transporter substrate binding protein</fullName>
    </submittedName>
</protein>
<dbReference type="PIRSF" id="PIRSF017082">
    <property type="entry name" value="YflP"/>
    <property type="match status" value="1"/>
</dbReference>
<dbReference type="OrthoDB" id="7248487at2"/>
<feature type="chain" id="PRO_5014810602" evidence="2">
    <location>
        <begin position="19"/>
        <end position="326"/>
    </location>
</feature>
<dbReference type="Gene3D" id="3.40.190.150">
    <property type="entry name" value="Bordetella uptake gene, domain 1"/>
    <property type="match status" value="1"/>
</dbReference>
<evidence type="ECO:0000313" key="3">
    <source>
        <dbReference type="EMBL" id="ATX67236.1"/>
    </source>
</evidence>
<dbReference type="Pfam" id="PF03401">
    <property type="entry name" value="TctC"/>
    <property type="match status" value="1"/>
</dbReference>
<dbReference type="CDD" id="cd07012">
    <property type="entry name" value="PBP2_Bug_TTT"/>
    <property type="match status" value="1"/>
</dbReference>
<keyword evidence="4" id="KW-1185">Reference proteome</keyword>
<dbReference type="PANTHER" id="PTHR42928:SF5">
    <property type="entry name" value="BLR1237 PROTEIN"/>
    <property type="match status" value="1"/>
</dbReference>
<dbReference type="SUPFAM" id="SSF53850">
    <property type="entry name" value="Periplasmic binding protein-like II"/>
    <property type="match status" value="1"/>
</dbReference>
<dbReference type="Gene3D" id="3.40.190.10">
    <property type="entry name" value="Periplasmic binding protein-like II"/>
    <property type="match status" value="1"/>
</dbReference>
<evidence type="ECO:0000313" key="4">
    <source>
        <dbReference type="Proteomes" id="UP000228948"/>
    </source>
</evidence>
<evidence type="ECO:0000256" key="2">
    <source>
        <dbReference type="SAM" id="SignalP"/>
    </source>
</evidence>
<dbReference type="STRING" id="441209.GCA_001870665_03113"/>
<name>A0A2K8KE24_9RHOB</name>
<gene>
    <name evidence="3" type="ORF">BG454_16635</name>
</gene>
<keyword evidence="2" id="KW-0732">Signal</keyword>
<dbReference type="InterPro" id="IPR042100">
    <property type="entry name" value="Bug_dom1"/>
</dbReference>
<dbReference type="EMBL" id="CP024899">
    <property type="protein sequence ID" value="ATX67236.1"/>
    <property type="molecule type" value="Genomic_DNA"/>
</dbReference>
<dbReference type="PANTHER" id="PTHR42928">
    <property type="entry name" value="TRICARBOXYLATE-BINDING PROTEIN"/>
    <property type="match status" value="1"/>
</dbReference>
<sequence>MKTSLIALSMGVAAAALAAPVAAEYPTRAIQMIIPFGPGGATDLSARALSTPLTRIVPQPIVLTNRAGAGGATGSVAVRDAAGDGYTLLLARVGSHTVNPAMNPNLPYTLDEFRFVGIYEINPVACVVNSNSEFHSIDDLINAVNERPGEILYSSSGVGSLPHFGALMVLDSFGITDLDENVIHIPTEGDGQALTAVLQGTSDFYCGSTSPAAPFINGGQMRPLMVTSSERLDGFDAPTVEEIGKPELQALVGWTGLAGPEDLTDEAAEKWGEWLAEAAQDEDFQRFMTSGGSIVQVMSPEESVEFVNSAYESFRRLVVALDLEID</sequence>
<dbReference type="AlphaFoldDB" id="A0A2K8KE24"/>